<dbReference type="GO" id="GO:0046872">
    <property type="term" value="F:metal ion binding"/>
    <property type="evidence" value="ECO:0007669"/>
    <property type="project" value="UniProtKB-KW"/>
</dbReference>
<accession>A0A4P6YC29</accession>
<proteinExistence type="inferred from homology"/>
<organism evidence="7 8">
    <name type="scientific">Flavobacterium nackdongense</name>
    <dbReference type="NCBI Taxonomy" id="2547394"/>
    <lineage>
        <taxon>Bacteria</taxon>
        <taxon>Pseudomonadati</taxon>
        <taxon>Bacteroidota</taxon>
        <taxon>Flavobacteriia</taxon>
        <taxon>Flavobacteriales</taxon>
        <taxon>Flavobacteriaceae</taxon>
        <taxon>Flavobacterium</taxon>
    </lineage>
</organism>
<evidence type="ECO:0000313" key="8">
    <source>
        <dbReference type="Proteomes" id="UP000291124"/>
    </source>
</evidence>
<keyword evidence="8" id="KW-1185">Reference proteome</keyword>
<dbReference type="OrthoDB" id="224062at2"/>
<dbReference type="Gene3D" id="3.30.1120.10">
    <property type="match status" value="1"/>
</dbReference>
<dbReference type="RefSeq" id="WP_133275384.1">
    <property type="nucleotide sequence ID" value="NZ_CP037933.1"/>
</dbReference>
<evidence type="ECO:0000313" key="7">
    <source>
        <dbReference type="EMBL" id="QBN17853.1"/>
    </source>
</evidence>
<name>A0A4P6YC29_9FLAO</name>
<feature type="chain" id="PRO_5020981288" evidence="5">
    <location>
        <begin position="25"/>
        <end position="644"/>
    </location>
</feature>
<dbReference type="PROSITE" id="PS00523">
    <property type="entry name" value="SULFATASE_1"/>
    <property type="match status" value="1"/>
</dbReference>
<keyword evidence="4" id="KW-0106">Calcium</keyword>
<protein>
    <submittedName>
        <fullName evidence="7">DUF4976 domain-containing protein</fullName>
    </submittedName>
</protein>
<dbReference type="GO" id="GO:0004065">
    <property type="term" value="F:arylsulfatase activity"/>
    <property type="evidence" value="ECO:0007669"/>
    <property type="project" value="TreeGrafter"/>
</dbReference>
<evidence type="ECO:0000256" key="4">
    <source>
        <dbReference type="ARBA" id="ARBA00022837"/>
    </source>
</evidence>
<dbReference type="PANTHER" id="PTHR42693">
    <property type="entry name" value="ARYLSULFATASE FAMILY MEMBER"/>
    <property type="match status" value="1"/>
</dbReference>
<dbReference type="Pfam" id="PF00884">
    <property type="entry name" value="Sulfatase"/>
    <property type="match status" value="1"/>
</dbReference>
<dbReference type="PANTHER" id="PTHR42693:SF53">
    <property type="entry name" value="ENDO-4-O-SULFATASE"/>
    <property type="match status" value="1"/>
</dbReference>
<evidence type="ECO:0000256" key="2">
    <source>
        <dbReference type="ARBA" id="ARBA00022723"/>
    </source>
</evidence>
<evidence type="ECO:0000256" key="5">
    <source>
        <dbReference type="SAM" id="SignalP"/>
    </source>
</evidence>
<evidence type="ECO:0000259" key="6">
    <source>
        <dbReference type="Pfam" id="PF00884"/>
    </source>
</evidence>
<dbReference type="Proteomes" id="UP000291124">
    <property type="component" value="Chromosome"/>
</dbReference>
<reference evidence="8" key="1">
    <citation type="submission" date="2019-03" db="EMBL/GenBank/DDBJ databases">
        <title>Flavobacterium sp.</title>
        <authorList>
            <person name="Kim H."/>
        </authorList>
    </citation>
    <scope>NUCLEOTIDE SEQUENCE [LARGE SCALE GENOMIC DNA]</scope>
    <source>
        <strain evidence="8">GS13</strain>
    </source>
</reference>
<dbReference type="AlphaFoldDB" id="A0A4P6YC29"/>
<dbReference type="EMBL" id="CP037933">
    <property type="protein sequence ID" value="QBN17853.1"/>
    <property type="molecule type" value="Genomic_DNA"/>
</dbReference>
<evidence type="ECO:0000256" key="1">
    <source>
        <dbReference type="ARBA" id="ARBA00008779"/>
    </source>
</evidence>
<dbReference type="InterPro" id="IPR017850">
    <property type="entry name" value="Alkaline_phosphatase_core_sf"/>
</dbReference>
<dbReference type="KEGG" id="fnk:E1750_03225"/>
<keyword evidence="5" id="KW-0732">Signal</keyword>
<dbReference type="Gene3D" id="3.40.720.10">
    <property type="entry name" value="Alkaline Phosphatase, subunit A"/>
    <property type="match status" value="1"/>
</dbReference>
<feature type="signal peptide" evidence="5">
    <location>
        <begin position="1"/>
        <end position="24"/>
    </location>
</feature>
<dbReference type="SUPFAM" id="SSF53649">
    <property type="entry name" value="Alkaline phosphatase-like"/>
    <property type="match status" value="1"/>
</dbReference>
<feature type="domain" description="Sulfatase N-terminal" evidence="6">
    <location>
        <begin position="30"/>
        <end position="377"/>
    </location>
</feature>
<keyword evidence="3" id="KW-0378">Hydrolase</keyword>
<gene>
    <name evidence="7" type="ORF">E1750_03225</name>
</gene>
<evidence type="ECO:0000256" key="3">
    <source>
        <dbReference type="ARBA" id="ARBA00022801"/>
    </source>
</evidence>
<dbReference type="InterPro" id="IPR024607">
    <property type="entry name" value="Sulfatase_CS"/>
</dbReference>
<dbReference type="InterPro" id="IPR050738">
    <property type="entry name" value="Sulfatase"/>
</dbReference>
<keyword evidence="2" id="KW-0479">Metal-binding</keyword>
<dbReference type="InterPro" id="IPR000917">
    <property type="entry name" value="Sulfatase_N"/>
</dbReference>
<sequence>MKITKFFTPLIMVLLVTGSLSSIAQTSKHPNIVIIMADDMGHGDLSITGGKTPTPNIDNILDQGVRFTNFMTNPVCSPTRGALLTGQHPLRIGAGPETGGNLDPKIVNFGNYFQKEGYNTGLFGKWHNSPSPNEVPGSNTINQYGFNRFVGFYAGAVDYFSKASTGWFHDDKLIENELDYSTDLISKYAIEFMDKSKNENKPFLCYVPFNAVHGPHVVKEELLKRVPADILNKVKNPKTFEEYRRTVINIPEWKKYNAQKYNDDSWNAKLPDISPEEKAMLYSAVIISLDDNVGLIMDYLKKNNLLENTIVLFLSDNGGTEYAGNNAPFRGFKHSLYEGGIHSAAGMMIPQTVLASPKKNISQMCAALDVFPTIAELSKAKQKLPANLDGISMVNLMKGKSSSKAPRYLYWAWRDHDVLRSDQWKLFRYVDKVELYDVQNDVAESKEVSKENPEVVKKMLQQIAIESKKYGVASIHQPLNIKPTQAKPEGKVLAIDLSSENDLKKQSIKIIKKEFAILADYYLEYDVKVDAQSDLSFCYFSPIRGTSGIFNEKMGVDLDGKLLQSPTAFDGNWKHVAVGLSSYSPLKFGDFALTYKFKKAGKTTVYLDNIRIKNLKGQVIYEIAADDVDKKSIKAANASMVDLK</sequence>
<comment type="similarity">
    <text evidence="1">Belongs to the sulfatase family.</text>
</comment>